<dbReference type="Gene3D" id="1.20.1560.10">
    <property type="entry name" value="ABC transporter type 1, transmembrane domain"/>
    <property type="match status" value="2"/>
</dbReference>
<dbReference type="GO" id="GO:0140359">
    <property type="term" value="F:ABC-type transporter activity"/>
    <property type="evidence" value="ECO:0007669"/>
    <property type="project" value="InterPro"/>
</dbReference>
<dbReference type="HOGENOM" id="CLU_000604_27_5_1"/>
<evidence type="ECO:0000256" key="10">
    <source>
        <dbReference type="ARBA" id="ARBA00023180"/>
    </source>
</evidence>
<dbReference type="FunFam" id="1.20.1560.10:FF:000055">
    <property type="entry name" value="ABC multidrug transporter (Eurofung)"/>
    <property type="match status" value="1"/>
</dbReference>
<dbReference type="InterPro" id="IPR003593">
    <property type="entry name" value="AAA+_ATPase"/>
</dbReference>
<keyword evidence="9 11" id="KW-0472">Membrane</keyword>
<dbReference type="GO" id="GO:0016887">
    <property type="term" value="F:ATP hydrolysis activity"/>
    <property type="evidence" value="ECO:0007669"/>
    <property type="project" value="InterPro"/>
</dbReference>
<evidence type="ECO:0000256" key="1">
    <source>
        <dbReference type="ARBA" id="ARBA00004651"/>
    </source>
</evidence>
<dbReference type="FunFam" id="3.40.50.300:FF:002145">
    <property type="entry name" value="ABC transporter (MsbA subfamily)"/>
    <property type="match status" value="1"/>
</dbReference>
<feature type="transmembrane region" description="Helical" evidence="11">
    <location>
        <begin position="30"/>
        <end position="49"/>
    </location>
</feature>
<keyword evidence="10" id="KW-0325">Glycoprotein</keyword>
<evidence type="ECO:0000256" key="5">
    <source>
        <dbReference type="ARBA" id="ARBA00022692"/>
    </source>
</evidence>
<feature type="transmembrane region" description="Helical" evidence="11">
    <location>
        <begin position="126"/>
        <end position="147"/>
    </location>
</feature>
<dbReference type="PROSITE" id="PS50893">
    <property type="entry name" value="ABC_TRANSPORTER_2"/>
    <property type="match status" value="2"/>
</dbReference>
<dbReference type="InterPro" id="IPR027417">
    <property type="entry name" value="P-loop_NTPase"/>
</dbReference>
<dbReference type="Proteomes" id="UP000030106">
    <property type="component" value="Unassembled WGS sequence"/>
</dbReference>
<dbReference type="PANTHER" id="PTHR24223:SF399">
    <property type="entry name" value="ABC TRANSPORTER ATNG"/>
    <property type="match status" value="1"/>
</dbReference>
<feature type="domain" description="ABC transporter" evidence="12">
    <location>
        <begin position="1200"/>
        <end position="1433"/>
    </location>
</feature>
<evidence type="ECO:0000313" key="14">
    <source>
        <dbReference type="EMBL" id="KGQ04647.1"/>
    </source>
</evidence>
<feature type="transmembrane region" description="Helical" evidence="11">
    <location>
        <begin position="918"/>
        <end position="944"/>
    </location>
</feature>
<feature type="transmembrane region" description="Helical" evidence="11">
    <location>
        <begin position="307"/>
        <end position="327"/>
    </location>
</feature>
<dbReference type="InterPro" id="IPR003439">
    <property type="entry name" value="ABC_transporter-like_ATP-bd"/>
</dbReference>
<protein>
    <submittedName>
        <fullName evidence="14">ABC transporter C family member 10</fullName>
    </submittedName>
</protein>
<dbReference type="Pfam" id="PF00005">
    <property type="entry name" value="ABC_tran"/>
    <property type="match status" value="2"/>
</dbReference>
<evidence type="ECO:0000256" key="11">
    <source>
        <dbReference type="SAM" id="Phobius"/>
    </source>
</evidence>
<evidence type="ECO:0000256" key="6">
    <source>
        <dbReference type="ARBA" id="ARBA00022741"/>
    </source>
</evidence>
<dbReference type="InterPro" id="IPR044726">
    <property type="entry name" value="ABCC_6TM_D2"/>
</dbReference>
<gene>
    <name evidence="14" type="ORF">BBAD15_g10112</name>
</gene>
<dbReference type="Gene3D" id="3.40.50.300">
    <property type="entry name" value="P-loop containing nucleotide triphosphate hydrolases"/>
    <property type="match status" value="2"/>
</dbReference>
<evidence type="ECO:0000256" key="7">
    <source>
        <dbReference type="ARBA" id="ARBA00022840"/>
    </source>
</evidence>
<dbReference type="PROSITE" id="PS50929">
    <property type="entry name" value="ABC_TM1F"/>
    <property type="match status" value="2"/>
</dbReference>
<dbReference type="SUPFAM" id="SSF90123">
    <property type="entry name" value="ABC transporter transmembrane region"/>
    <property type="match status" value="2"/>
</dbReference>
<dbReference type="STRING" id="1245745.A0A0A2VE96"/>
<evidence type="ECO:0000259" key="13">
    <source>
        <dbReference type="PROSITE" id="PS50929"/>
    </source>
</evidence>
<feature type="transmembrane region" description="Helical" evidence="11">
    <location>
        <begin position="69"/>
        <end position="89"/>
    </location>
</feature>
<comment type="similarity">
    <text evidence="2">Belongs to the ABC transporter superfamily. ABCC family. Conjugate transporter (TC 3.A.1.208) subfamily.</text>
</comment>
<name>A0A0A2VE96_BEABA</name>
<dbReference type="GO" id="GO:0005886">
    <property type="term" value="C:plasma membrane"/>
    <property type="evidence" value="ECO:0007669"/>
    <property type="project" value="UniProtKB-SubCell"/>
</dbReference>
<dbReference type="eggNOG" id="KOG0054">
    <property type="taxonomic scope" value="Eukaryota"/>
</dbReference>
<dbReference type="Pfam" id="PF00664">
    <property type="entry name" value="ABC_membrane"/>
    <property type="match status" value="2"/>
</dbReference>
<dbReference type="FunFam" id="1.20.1560.10:FF:000066">
    <property type="entry name" value="ABC multidrug transporter (Eurofung)"/>
    <property type="match status" value="1"/>
</dbReference>
<comment type="caution">
    <text evidence="14">The sequence shown here is derived from an EMBL/GenBank/DDBJ whole genome shotgun (WGS) entry which is preliminary data.</text>
</comment>
<feature type="domain" description="ABC transmembrane type-1" evidence="13">
    <location>
        <begin position="274"/>
        <end position="551"/>
    </location>
</feature>
<dbReference type="PANTHER" id="PTHR24223">
    <property type="entry name" value="ATP-BINDING CASSETTE SUB-FAMILY C"/>
    <property type="match status" value="1"/>
</dbReference>
<feature type="transmembrane region" description="Helical" evidence="11">
    <location>
        <begin position="266"/>
        <end position="287"/>
    </location>
</feature>
<proteinExistence type="inferred from homology"/>
<comment type="subcellular location">
    <subcellularLocation>
        <location evidence="1">Cell membrane</location>
        <topology evidence="1">Multi-pass membrane protein</topology>
    </subcellularLocation>
</comment>
<feature type="transmembrane region" description="Helical" evidence="11">
    <location>
        <begin position="1021"/>
        <end position="1041"/>
    </location>
</feature>
<evidence type="ECO:0000256" key="8">
    <source>
        <dbReference type="ARBA" id="ARBA00022989"/>
    </source>
</evidence>
<keyword evidence="4" id="KW-1003">Cell membrane</keyword>
<dbReference type="EMBL" id="ANFO01001036">
    <property type="protein sequence ID" value="KGQ04647.1"/>
    <property type="molecule type" value="Genomic_DNA"/>
</dbReference>
<evidence type="ECO:0000256" key="2">
    <source>
        <dbReference type="ARBA" id="ARBA00009726"/>
    </source>
</evidence>
<dbReference type="InterPro" id="IPR011527">
    <property type="entry name" value="ABC1_TM_dom"/>
</dbReference>
<feature type="domain" description="ABC transporter" evidence="12">
    <location>
        <begin position="609"/>
        <end position="841"/>
    </location>
</feature>
<dbReference type="InterPro" id="IPR050173">
    <property type="entry name" value="ABC_transporter_C-like"/>
</dbReference>
<feature type="domain" description="ABC transmembrane type-1" evidence="13">
    <location>
        <begin position="887"/>
        <end position="1163"/>
    </location>
</feature>
<evidence type="ECO:0000313" key="15">
    <source>
        <dbReference type="Proteomes" id="UP000030106"/>
    </source>
</evidence>
<feature type="transmembrane region" description="Helical" evidence="11">
    <location>
        <begin position="1097"/>
        <end position="1124"/>
    </location>
</feature>
<feature type="transmembrane region" description="Helical" evidence="11">
    <location>
        <begin position="95"/>
        <end position="114"/>
    </location>
</feature>
<dbReference type="GO" id="GO:0005524">
    <property type="term" value="F:ATP binding"/>
    <property type="evidence" value="ECO:0007669"/>
    <property type="project" value="UniProtKB-KW"/>
</dbReference>
<organism evidence="14 15">
    <name type="scientific">Beauveria bassiana D1-5</name>
    <dbReference type="NCBI Taxonomy" id="1245745"/>
    <lineage>
        <taxon>Eukaryota</taxon>
        <taxon>Fungi</taxon>
        <taxon>Dikarya</taxon>
        <taxon>Ascomycota</taxon>
        <taxon>Pezizomycotina</taxon>
        <taxon>Sordariomycetes</taxon>
        <taxon>Hypocreomycetidae</taxon>
        <taxon>Hypocreales</taxon>
        <taxon>Cordycipitaceae</taxon>
        <taxon>Beauveria</taxon>
    </lineage>
</organism>
<dbReference type="SMART" id="SM00382">
    <property type="entry name" value="AAA"/>
    <property type="match status" value="2"/>
</dbReference>
<evidence type="ECO:0000256" key="3">
    <source>
        <dbReference type="ARBA" id="ARBA00022448"/>
    </source>
</evidence>
<feature type="transmembrane region" description="Helical" evidence="11">
    <location>
        <begin position="883"/>
        <end position="906"/>
    </location>
</feature>
<dbReference type="SUPFAM" id="SSF52540">
    <property type="entry name" value="P-loop containing nucleoside triphosphate hydrolases"/>
    <property type="match status" value="2"/>
</dbReference>
<dbReference type="OrthoDB" id="6500128at2759"/>
<evidence type="ECO:0000256" key="4">
    <source>
        <dbReference type="ARBA" id="ARBA00022475"/>
    </source>
</evidence>
<feature type="transmembrane region" description="Helical" evidence="11">
    <location>
        <begin position="153"/>
        <end position="172"/>
    </location>
</feature>
<dbReference type="InterPro" id="IPR036640">
    <property type="entry name" value="ABC1_TM_sf"/>
</dbReference>
<keyword evidence="6" id="KW-0547">Nucleotide-binding</keyword>
<evidence type="ECO:0000256" key="9">
    <source>
        <dbReference type="ARBA" id="ARBA00023136"/>
    </source>
</evidence>
<evidence type="ECO:0000259" key="12">
    <source>
        <dbReference type="PROSITE" id="PS50893"/>
    </source>
</evidence>
<keyword evidence="8 11" id="KW-1133">Transmembrane helix</keyword>
<keyword evidence="3" id="KW-0813">Transport</keyword>
<reference evidence="14 15" key="1">
    <citation type="submission" date="2012-10" db="EMBL/GenBank/DDBJ databases">
        <title>Genome sequencing and analysis of entomopathogenic fungi Beauveria bassiana D1-5.</title>
        <authorList>
            <person name="Li Q."/>
            <person name="Wang L."/>
            <person name="Zhang Z."/>
            <person name="Wang Q."/>
            <person name="Ren J."/>
            <person name="Wang M."/>
            <person name="Xu W."/>
            <person name="Wang J."/>
            <person name="Lu Y."/>
            <person name="Du Q."/>
            <person name="Sun Z."/>
        </authorList>
    </citation>
    <scope>NUCLEOTIDE SEQUENCE [LARGE SCALE GENOMIC DNA]</scope>
    <source>
        <strain evidence="14 15">D1-5</strain>
    </source>
</reference>
<dbReference type="CDD" id="cd18580">
    <property type="entry name" value="ABC_6TM_ABCC_D2"/>
    <property type="match status" value="1"/>
</dbReference>
<feature type="transmembrane region" description="Helical" evidence="11">
    <location>
        <begin position="402"/>
        <end position="427"/>
    </location>
</feature>
<keyword evidence="5 11" id="KW-0812">Transmembrane</keyword>
<keyword evidence="7" id="KW-0067">ATP-binding</keyword>
<accession>A0A0A2VE96</accession>
<sequence>MAACNNGFKVMASQECNGRSLDMTLAAEQAIFGLIPAAIFLITTMLRVLYLSRQPIRTVDSLARKAKLVAAFVFAAIQTTLLVLWTRIGPQDAKLSIASSSMDLIAAAILPVLGHMEDRRAVRPSTILSAYLAFTVLLDLAQARTLWLVGFNIPIAAMFVSRLASKLVLLVFEVRSKRGVLKPEYRELPPEATASIISRSFQFWLNGLFVTGFRSKLSINHLPRLDPDLAGAHLSRKFQYAWIARQRPERRFEFVYAVLRAFWKQLSLAAFPRFLDIGFTFAQVFLIQRTLTLLEEPVTEESTSVGYSLIGATALIYLGLAVCKLHYNQAMHRFIIMFRGSAECCIYDHLLCLADGDGNKSATLTLMSADLDRIAAALPELNEIWSQTIEVIIGVTLLSLQLGWVSVVPIVLVIISFIGGALITKTIGNKQKIWVNAVQSRVSFTSSILAGMRNIKMLGLRDIIESMLQQYRIDETLRMAAFRWSILWQNVIQNLPWALTPALTFAIYAGQALTRGDKTLDVVTVFSSLAIIHLLTDPTAKLVSAIPSTASTIGCFDRVQAFLLTKPKIDQRSLEAPSLSDAQSAIDGGIELKDLTQIEHQVPSSGLAIQVENATLRPAPQADPILTNMNFSVPHASLTILAGPVRAGKSSLLKSLLGDLPIEQGGSLTISDCRTAYCSQSPWLPNTTLKAAILGPVTTANPYDEARYQRCLRICDLIHDISQFENGEHTELGSNGSCLSGGQRHRVALARALYSGAQMLILDDVFAALDWETQRKIFMALFGEGGFLRDSRTTTLLATSNANFLKYADKVLVLADGTVEETSSQDAEALRLKHASDASVTPVTAPPAHADVSKLRRAQQIDDLSRSTGDLAVYKYYSRHVHWFPGLFFLFFAAVNVFSSGFSQIWLKWWTEAGGARIGVYTGVLICLAFLNSLSMGAYVWAIIIQISPSTARKFHAILVRTVMRAPQALFTGTDSGVILNRFTQDMTIIEGQLATGVLVSVTNLFYALQAAGLVATGSSYMAATIPLLMFAIWALQKVYLRTSRQLRILDIEAKSPLYTHFAETASGLMTIRTFAWAQAFRDVNIELLDQSQRPCYLLYCIQIWLSLVLDLIVAAEAVLVVSLAVGIRGSTSAGLAGVSLNNILSFSAALSNFLGGWTMLETSLGSIARLKGFEAAVQPEDRAAECAVATAQWPANGAIQFNDLSAFYEDSSSGVRDFSLTIEPGQTVGICGRTGSGKSSIIGAVLRLVEVHSGAIVIDGIDITTLPRQVIRERLLVATQDPLIIPASLRVNIDPEGDATDEVVSTVLKRVGLAHLIERLGGFDHEVKADDLSRGEQLLLGLARLILSKKSDKGILLLDEATSNLDADAEEAVQRVLKEDFDAYTKIVVAHHLHTILDSDVMVVMEQGRLVEVGSPETLLQRRDGKLSKLMELQL</sequence>